<dbReference type="Gene3D" id="3.40.1280.10">
    <property type="match status" value="1"/>
</dbReference>
<dbReference type="InterPro" id="IPR029026">
    <property type="entry name" value="tRNA_m1G_MTases_N"/>
</dbReference>
<dbReference type="SUPFAM" id="SSF75217">
    <property type="entry name" value="alpha/beta knot"/>
    <property type="match status" value="1"/>
</dbReference>
<dbReference type="GO" id="GO:0005829">
    <property type="term" value="C:cytosol"/>
    <property type="evidence" value="ECO:0007669"/>
    <property type="project" value="TreeGrafter"/>
</dbReference>
<keyword evidence="1 4" id="KW-0489">Methyltransferase</keyword>
<dbReference type="Proteomes" id="UP000008963">
    <property type="component" value="Chromosome"/>
</dbReference>
<dbReference type="InterPro" id="IPR029028">
    <property type="entry name" value="Alpha/beta_knot_MTases"/>
</dbReference>
<evidence type="ECO:0000256" key="2">
    <source>
        <dbReference type="ARBA" id="ARBA00022679"/>
    </source>
</evidence>
<name>E1X0Z7_HALMS</name>
<dbReference type="RefSeq" id="WP_014245836.1">
    <property type="nucleotide sequence ID" value="NC_016620.1"/>
</dbReference>
<protein>
    <submittedName>
        <fullName evidence="4">SpoU rRNA Methylase family protein</fullName>
    </submittedName>
</protein>
<sequence length="252" mass="27687">MKTFDLIVGIHSIAEAITNRPSAVRKIIATAEGLKEFRKKTRLDKEIKQFDVKIVSPHDVQKMAEQFYKELELSFQRVPSQIFMVVDPVETYDLAWLYDQIDKSPRYKILCLDQVTDVHNAAAIMRTAAFYGVDCVVTGAKGHFGTGPSFARIASGAIEHVNIVICSSLPKAITKLIEKNVSVIGFSEHAKEDGDGVDISGHVALVLGAEDVGMSNAVSRVVEHRVAIKPLGKIKSLNVSVAAAIAMERWLK</sequence>
<dbReference type="GO" id="GO:0006396">
    <property type="term" value="P:RNA processing"/>
    <property type="evidence" value="ECO:0007669"/>
    <property type="project" value="InterPro"/>
</dbReference>
<dbReference type="GO" id="GO:0008173">
    <property type="term" value="F:RNA methyltransferase activity"/>
    <property type="evidence" value="ECO:0007669"/>
    <property type="project" value="InterPro"/>
</dbReference>
<dbReference type="OrthoDB" id="9794400at2"/>
<dbReference type="InterPro" id="IPR004441">
    <property type="entry name" value="rRNA_MeTrfase_TrmH"/>
</dbReference>
<dbReference type="AlphaFoldDB" id="E1X0Z7"/>
<evidence type="ECO:0000313" key="5">
    <source>
        <dbReference type="Proteomes" id="UP000008963"/>
    </source>
</evidence>
<dbReference type="KEGG" id="bmx:BMS_3323"/>
<dbReference type="PANTHER" id="PTHR46429:SF1">
    <property type="entry name" value="23S RRNA (GUANOSINE-2'-O-)-METHYLTRANSFERASE RLMB"/>
    <property type="match status" value="1"/>
</dbReference>
<gene>
    <name evidence="4" type="primary">yacO</name>
    <name evidence="4" type="ordered locus">BMS_3323</name>
</gene>
<dbReference type="STRING" id="862908.BMS_3323"/>
<proteinExistence type="predicted"/>
<dbReference type="Pfam" id="PF00588">
    <property type="entry name" value="SpoU_methylase"/>
    <property type="match status" value="1"/>
</dbReference>
<accession>E1X0Z7</accession>
<keyword evidence="5" id="KW-1185">Reference proteome</keyword>
<organism evidence="4 5">
    <name type="scientific">Halobacteriovorax marinus (strain ATCC BAA-682 / DSM 15412 / SJ)</name>
    <name type="common">Bacteriovorax marinus</name>
    <dbReference type="NCBI Taxonomy" id="862908"/>
    <lineage>
        <taxon>Bacteria</taxon>
        <taxon>Pseudomonadati</taxon>
        <taxon>Bdellovibrionota</taxon>
        <taxon>Bacteriovoracia</taxon>
        <taxon>Bacteriovoracales</taxon>
        <taxon>Halobacteriovoraceae</taxon>
        <taxon>Halobacteriovorax</taxon>
    </lineage>
</organism>
<dbReference type="GO" id="GO:0032259">
    <property type="term" value="P:methylation"/>
    <property type="evidence" value="ECO:0007669"/>
    <property type="project" value="UniProtKB-KW"/>
</dbReference>
<dbReference type="EMBL" id="FQ312005">
    <property type="protein sequence ID" value="CBW28067.1"/>
    <property type="molecule type" value="Genomic_DNA"/>
</dbReference>
<dbReference type="eggNOG" id="COG0566">
    <property type="taxonomic scope" value="Bacteria"/>
</dbReference>
<dbReference type="GO" id="GO:0003723">
    <property type="term" value="F:RNA binding"/>
    <property type="evidence" value="ECO:0007669"/>
    <property type="project" value="InterPro"/>
</dbReference>
<dbReference type="HOGENOM" id="CLU_021322_0_2_7"/>
<evidence type="ECO:0000259" key="3">
    <source>
        <dbReference type="Pfam" id="PF00588"/>
    </source>
</evidence>
<dbReference type="InterPro" id="IPR001537">
    <property type="entry name" value="SpoU_MeTrfase"/>
</dbReference>
<dbReference type="PATRIC" id="fig|862908.3.peg.3176"/>
<dbReference type="CDD" id="cd18103">
    <property type="entry name" value="SpoU-like_RlmB"/>
    <property type="match status" value="1"/>
</dbReference>
<keyword evidence="2" id="KW-0808">Transferase</keyword>
<evidence type="ECO:0000256" key="1">
    <source>
        <dbReference type="ARBA" id="ARBA00022603"/>
    </source>
</evidence>
<evidence type="ECO:0000313" key="4">
    <source>
        <dbReference type="EMBL" id="CBW28067.1"/>
    </source>
</evidence>
<reference evidence="5" key="1">
    <citation type="journal article" date="2013" name="ISME J.">
        <title>A small predatory core genome in the divergent marine Bacteriovorax marinus SJ and the terrestrial Bdellovibrio bacteriovorus.</title>
        <authorList>
            <person name="Crossman L.C."/>
            <person name="Chen H."/>
            <person name="Cerdeno-Tarraga A.M."/>
            <person name="Brooks K."/>
            <person name="Quail M.A."/>
            <person name="Pineiro S.A."/>
            <person name="Hobley L."/>
            <person name="Sockett R.E."/>
            <person name="Bentley S.D."/>
            <person name="Parkhill J."/>
            <person name="Williams H.N."/>
            <person name="Stine O.C."/>
        </authorList>
    </citation>
    <scope>NUCLEOTIDE SEQUENCE [LARGE SCALE GENOMIC DNA]</scope>
    <source>
        <strain evidence="5">ATCC BAA-682 / DSM 15412 / SJ</strain>
    </source>
</reference>
<feature type="domain" description="tRNA/rRNA methyltransferase SpoU type" evidence="3">
    <location>
        <begin position="109"/>
        <end position="247"/>
    </location>
</feature>
<dbReference type="PANTHER" id="PTHR46429">
    <property type="entry name" value="23S RRNA (GUANOSINE-2'-O-)-METHYLTRANSFERASE RLMB"/>
    <property type="match status" value="1"/>
</dbReference>